<reference evidence="2 3" key="1">
    <citation type="submission" date="2020-06" db="EMBL/GenBank/DDBJ databases">
        <title>Transcriptomic and genomic resources for Thalictrum thalictroides and T. hernandezii: Facilitating candidate gene discovery in an emerging model plant lineage.</title>
        <authorList>
            <person name="Arias T."/>
            <person name="Riano-Pachon D.M."/>
            <person name="Di Stilio V.S."/>
        </authorList>
    </citation>
    <scope>NUCLEOTIDE SEQUENCE [LARGE SCALE GENOMIC DNA]</scope>
    <source>
        <strain evidence="3">cv. WT478/WT964</strain>
        <tissue evidence="2">Leaves</tissue>
    </source>
</reference>
<dbReference type="Pfam" id="PF13456">
    <property type="entry name" value="RVT_3"/>
    <property type="match status" value="1"/>
</dbReference>
<evidence type="ECO:0000259" key="1">
    <source>
        <dbReference type="PROSITE" id="PS50879"/>
    </source>
</evidence>
<sequence length="126" mass="14199">MNDYQYTHFYKTKKLYKTASVSWQPPPNGRFTVNCDGACFGNHGPAEFGGVLRNSYGQVLGWFGLCIGESTNNLAEGYAILHGLKMAFDLNINCLIIETYSRVLIEALHKETQNKKLWTVTQQCKA</sequence>
<dbReference type="InterPro" id="IPR053151">
    <property type="entry name" value="RNase_H-like"/>
</dbReference>
<gene>
    <name evidence="2" type="ORF">FRX31_033509</name>
</gene>
<dbReference type="InterPro" id="IPR002156">
    <property type="entry name" value="RNaseH_domain"/>
</dbReference>
<dbReference type="GO" id="GO:0003676">
    <property type="term" value="F:nucleic acid binding"/>
    <property type="evidence" value="ECO:0007669"/>
    <property type="project" value="InterPro"/>
</dbReference>
<evidence type="ECO:0000313" key="2">
    <source>
        <dbReference type="EMBL" id="KAF5176904.1"/>
    </source>
</evidence>
<dbReference type="SUPFAM" id="SSF53098">
    <property type="entry name" value="Ribonuclease H-like"/>
    <property type="match status" value="1"/>
</dbReference>
<dbReference type="Proteomes" id="UP000554482">
    <property type="component" value="Unassembled WGS sequence"/>
</dbReference>
<dbReference type="GO" id="GO:0004523">
    <property type="term" value="F:RNA-DNA hybrid ribonuclease activity"/>
    <property type="evidence" value="ECO:0007669"/>
    <property type="project" value="InterPro"/>
</dbReference>
<keyword evidence="3" id="KW-1185">Reference proteome</keyword>
<dbReference type="PANTHER" id="PTHR47723:SF19">
    <property type="entry name" value="POLYNUCLEOTIDYL TRANSFERASE, RIBONUCLEASE H-LIKE SUPERFAMILY PROTEIN"/>
    <property type="match status" value="1"/>
</dbReference>
<proteinExistence type="predicted"/>
<dbReference type="InterPro" id="IPR012337">
    <property type="entry name" value="RNaseH-like_sf"/>
</dbReference>
<dbReference type="OrthoDB" id="2139127at2759"/>
<feature type="domain" description="RNase H type-1" evidence="1">
    <location>
        <begin position="27"/>
        <end position="126"/>
    </location>
</feature>
<organism evidence="2 3">
    <name type="scientific">Thalictrum thalictroides</name>
    <name type="common">Rue-anemone</name>
    <name type="synonym">Anemone thalictroides</name>
    <dbReference type="NCBI Taxonomy" id="46969"/>
    <lineage>
        <taxon>Eukaryota</taxon>
        <taxon>Viridiplantae</taxon>
        <taxon>Streptophyta</taxon>
        <taxon>Embryophyta</taxon>
        <taxon>Tracheophyta</taxon>
        <taxon>Spermatophyta</taxon>
        <taxon>Magnoliopsida</taxon>
        <taxon>Ranunculales</taxon>
        <taxon>Ranunculaceae</taxon>
        <taxon>Thalictroideae</taxon>
        <taxon>Thalictrum</taxon>
    </lineage>
</organism>
<dbReference type="PANTHER" id="PTHR47723">
    <property type="entry name" value="OS05G0353850 PROTEIN"/>
    <property type="match status" value="1"/>
</dbReference>
<dbReference type="InterPro" id="IPR036397">
    <property type="entry name" value="RNaseH_sf"/>
</dbReference>
<evidence type="ECO:0000313" key="3">
    <source>
        <dbReference type="Proteomes" id="UP000554482"/>
    </source>
</evidence>
<dbReference type="PROSITE" id="PS50879">
    <property type="entry name" value="RNASE_H_1"/>
    <property type="match status" value="1"/>
</dbReference>
<dbReference type="InterPro" id="IPR044730">
    <property type="entry name" value="RNase_H-like_dom_plant"/>
</dbReference>
<dbReference type="CDD" id="cd06222">
    <property type="entry name" value="RNase_H_like"/>
    <property type="match status" value="1"/>
</dbReference>
<dbReference type="EMBL" id="JABWDY010042103">
    <property type="protein sequence ID" value="KAF5176904.1"/>
    <property type="molecule type" value="Genomic_DNA"/>
</dbReference>
<dbReference type="Gene3D" id="3.30.420.10">
    <property type="entry name" value="Ribonuclease H-like superfamily/Ribonuclease H"/>
    <property type="match status" value="1"/>
</dbReference>
<dbReference type="AlphaFoldDB" id="A0A7J6UWA8"/>
<comment type="caution">
    <text evidence="2">The sequence shown here is derived from an EMBL/GenBank/DDBJ whole genome shotgun (WGS) entry which is preliminary data.</text>
</comment>
<protein>
    <recommendedName>
        <fullName evidence="1">RNase H type-1 domain-containing protein</fullName>
    </recommendedName>
</protein>
<accession>A0A7J6UWA8</accession>
<name>A0A7J6UWA8_THATH</name>